<evidence type="ECO:0000259" key="1">
    <source>
        <dbReference type="PROSITE" id="PS51677"/>
    </source>
</evidence>
<feature type="domain" description="NodB homology" evidence="1">
    <location>
        <begin position="1"/>
        <end position="197"/>
    </location>
</feature>
<dbReference type="PANTHER" id="PTHR47561:SF1">
    <property type="entry name" value="POLYSACCHARIDE DEACETYLASE FAMILY PROTEIN (AFU_ORTHOLOGUE AFUA_6G05030)"/>
    <property type="match status" value="1"/>
</dbReference>
<dbReference type="InterPro" id="IPR002509">
    <property type="entry name" value="NODB_dom"/>
</dbReference>
<evidence type="ECO:0000313" key="2">
    <source>
        <dbReference type="EMBL" id="CAO80571.1"/>
    </source>
</evidence>
<dbReference type="SUPFAM" id="SSF88713">
    <property type="entry name" value="Glycoside hydrolase/deacetylase"/>
    <property type="match status" value="1"/>
</dbReference>
<dbReference type="KEGG" id="caci:CLOAM0687"/>
<accession>B0VGW2</accession>
<dbReference type="RefSeq" id="WP_015424431.1">
    <property type="nucleotide sequence ID" value="NC_020449.1"/>
</dbReference>
<dbReference type="InterPro" id="IPR011330">
    <property type="entry name" value="Glyco_hydro/deAcase_b/a-brl"/>
</dbReference>
<sequence length="277" mass="31644">MPKLLDLYAKYGIKATFFYTGYIAKLYPEVVKMAANLGHEIGSHGKSHLKENGFDIMPYEKQVKHLEYSKKLLEDISGKPIISFRAPALRVSPNTATALLETGFRIDSSIASQRFDFFLSFGSKKKIKFLNAPRLPYRTNRNNIFIRGQSNLVEIPPSATIIPFAGTTMRIMPEITSYHQKILHLEAKLNRKPLVFIIHPNEIIDESNEPRIIKRRSDNVIAYVLSDLLRAKLKTKNLGENALPLYEQLVLYYINKGYAFTTMQEYVSLNEGKISNL</sequence>
<organism evidence="2 3">
    <name type="scientific">Cloacimonas acidaminovorans (strain Evry)</name>
    <dbReference type="NCBI Taxonomy" id="459349"/>
    <lineage>
        <taxon>Bacteria</taxon>
        <taxon>Pseudomonadati</taxon>
        <taxon>Candidatus Cloacimonadota</taxon>
        <taxon>Candidatus Cloacimonadia</taxon>
        <taxon>Candidatus Cloacimonadales</taxon>
        <taxon>Candidatus Cloacimonadaceae</taxon>
        <taxon>Candidatus Cloacimonas</taxon>
    </lineage>
</organism>
<dbReference type="Pfam" id="PF01522">
    <property type="entry name" value="Polysacc_deac_1"/>
    <property type="match status" value="1"/>
</dbReference>
<protein>
    <recommendedName>
        <fullName evidence="1">NodB homology domain-containing protein</fullName>
    </recommendedName>
</protein>
<dbReference type="STRING" id="459349.CLOAM0687"/>
<gene>
    <name evidence="2" type="ordered locus">CLOAM0687</name>
</gene>
<reference evidence="2 3" key="1">
    <citation type="journal article" date="2008" name="J. Bacteriol.">
        <title>'Candidatus Cloacamonas acidaminovorans': genome sequence reconstruction provides a first glimpse of a new bacterial division.</title>
        <authorList>
            <person name="Pelletier E."/>
            <person name="Kreimeyer A."/>
            <person name="Bocs S."/>
            <person name="Rouy Z."/>
            <person name="Gyapay G."/>
            <person name="Chouari R."/>
            <person name="Riviere D."/>
            <person name="Ganesan A."/>
            <person name="Daegelen P."/>
            <person name="Sghir A."/>
            <person name="Cohen G.N."/>
            <person name="Medigue C."/>
            <person name="Weissenbach J."/>
            <person name="Le Paslier D."/>
        </authorList>
    </citation>
    <scope>NUCLEOTIDE SEQUENCE [LARGE SCALE GENOMIC DNA]</scope>
    <source>
        <strain evidence="3">Evry</strain>
    </source>
</reference>
<dbReference type="PANTHER" id="PTHR47561">
    <property type="entry name" value="POLYSACCHARIDE DEACETYLASE FAMILY PROTEIN (AFU_ORTHOLOGUE AFUA_6G05030)"/>
    <property type="match status" value="1"/>
</dbReference>
<dbReference type="Gene3D" id="3.20.20.370">
    <property type="entry name" value="Glycoside hydrolase/deacetylase"/>
    <property type="match status" value="1"/>
</dbReference>
<keyword evidence="3" id="KW-1185">Reference proteome</keyword>
<dbReference type="EMBL" id="CU466930">
    <property type="protein sequence ID" value="CAO80571.1"/>
    <property type="molecule type" value="Genomic_DNA"/>
</dbReference>
<evidence type="ECO:0000313" key="3">
    <source>
        <dbReference type="Proteomes" id="UP000002019"/>
    </source>
</evidence>
<dbReference type="GO" id="GO:0016810">
    <property type="term" value="F:hydrolase activity, acting on carbon-nitrogen (but not peptide) bonds"/>
    <property type="evidence" value="ECO:0007669"/>
    <property type="project" value="InterPro"/>
</dbReference>
<dbReference type="Proteomes" id="UP000002019">
    <property type="component" value="Chromosome"/>
</dbReference>
<keyword evidence="2" id="KW-0378">Hydrolase</keyword>
<proteinExistence type="predicted"/>
<dbReference type="AlphaFoldDB" id="B0VGW2"/>
<name>B0VGW2_CLOAI</name>
<dbReference type="eggNOG" id="COG0726">
    <property type="taxonomic scope" value="Bacteria"/>
</dbReference>
<dbReference type="PROSITE" id="PS51677">
    <property type="entry name" value="NODB"/>
    <property type="match status" value="1"/>
</dbReference>
<dbReference type="HOGENOM" id="CLU_945447_0_0_0"/>
<dbReference type="GO" id="GO:0005975">
    <property type="term" value="P:carbohydrate metabolic process"/>
    <property type="evidence" value="ECO:0007669"/>
    <property type="project" value="InterPro"/>
</dbReference>
<dbReference type="OrthoDB" id="9806342at2"/>